<evidence type="ECO:0000256" key="1">
    <source>
        <dbReference type="SAM" id="MobiDB-lite"/>
    </source>
</evidence>
<evidence type="ECO:0000313" key="3">
    <source>
        <dbReference type="EMBL" id="CAF4612131.1"/>
    </source>
</evidence>
<dbReference type="Proteomes" id="UP000681720">
    <property type="component" value="Unassembled WGS sequence"/>
</dbReference>
<feature type="compositionally biased region" description="Polar residues" evidence="1">
    <location>
        <begin position="1"/>
        <end position="23"/>
    </location>
</feature>
<comment type="caution">
    <text evidence="3">The sequence shown here is derived from an EMBL/GenBank/DDBJ whole genome shotgun (WGS) entry which is preliminary data.</text>
</comment>
<protein>
    <submittedName>
        <fullName evidence="3">Uncharacterized protein</fullName>
    </submittedName>
</protein>
<feature type="region of interest" description="Disordered" evidence="1">
    <location>
        <begin position="1"/>
        <end position="70"/>
    </location>
</feature>
<dbReference type="EMBL" id="CAJOBH010100854">
    <property type="protein sequence ID" value="CAF4612131.1"/>
    <property type="molecule type" value="Genomic_DNA"/>
</dbReference>
<accession>A0A8S2Z6P6</accession>
<feature type="non-terminal residue" evidence="3">
    <location>
        <position position="70"/>
    </location>
</feature>
<proteinExistence type="predicted"/>
<evidence type="ECO:0000313" key="2">
    <source>
        <dbReference type="EMBL" id="CAF4579856.1"/>
    </source>
</evidence>
<name>A0A8S2Z6P6_9BILA</name>
<feature type="compositionally biased region" description="Low complexity" evidence="1">
    <location>
        <begin position="57"/>
        <end position="70"/>
    </location>
</feature>
<reference evidence="3" key="1">
    <citation type="submission" date="2021-02" db="EMBL/GenBank/DDBJ databases">
        <authorList>
            <person name="Nowell W R."/>
        </authorList>
    </citation>
    <scope>NUCLEOTIDE SEQUENCE</scope>
</reference>
<evidence type="ECO:0000313" key="4">
    <source>
        <dbReference type="Proteomes" id="UP000681967"/>
    </source>
</evidence>
<dbReference type="AlphaFoldDB" id="A0A8S2Z6P6"/>
<dbReference type="EMBL" id="CAJOBJ010099349">
    <property type="protein sequence ID" value="CAF4579856.1"/>
    <property type="molecule type" value="Genomic_DNA"/>
</dbReference>
<organism evidence="3 4">
    <name type="scientific">Rotaria magnacalcarata</name>
    <dbReference type="NCBI Taxonomy" id="392030"/>
    <lineage>
        <taxon>Eukaryota</taxon>
        <taxon>Metazoa</taxon>
        <taxon>Spiralia</taxon>
        <taxon>Gnathifera</taxon>
        <taxon>Rotifera</taxon>
        <taxon>Eurotatoria</taxon>
        <taxon>Bdelloidea</taxon>
        <taxon>Philodinida</taxon>
        <taxon>Philodinidae</taxon>
        <taxon>Rotaria</taxon>
    </lineage>
</organism>
<dbReference type="Proteomes" id="UP000681967">
    <property type="component" value="Unassembled WGS sequence"/>
</dbReference>
<gene>
    <name evidence="3" type="ORF">BYL167_LOCUS40588</name>
    <name evidence="2" type="ORF">GIL414_LOCUS38034</name>
</gene>
<sequence length="70" mass="7688">MANTDNRVTAIQVNNIPMESTSPEPIEIETVHPPQSSSKVRSNRHKSLPPPPPPPSSMFSRSVTTSSEYD</sequence>